<accession>A0ABV2NI63</accession>
<evidence type="ECO:0000313" key="2">
    <source>
        <dbReference type="Proteomes" id="UP001549119"/>
    </source>
</evidence>
<gene>
    <name evidence="1" type="ORF">ABIC20_003512</name>
</gene>
<proteinExistence type="predicted"/>
<evidence type="ECO:0008006" key="3">
    <source>
        <dbReference type="Google" id="ProtNLM"/>
    </source>
</evidence>
<dbReference type="EMBL" id="JBEPNW010000002">
    <property type="protein sequence ID" value="MET3866203.1"/>
    <property type="molecule type" value="Genomic_DNA"/>
</dbReference>
<sequence length="195" mass="21102">MNTAIHAEAMGYLTQALGEGAAGITVAAIDTTGAGPRVRWDIPRLSRPRTGHAGAPDRAHVAELVSRMMALRWQGSQQPREVPAESYLQLHADYPAVFTETLETGSGWHWLLAAAAESILEGGVPEGHRTCQVKEKFGTLRWYVRGSTPQSMLETIATAEWVSGAVCEVCGAPGSIRTGGWIRTLCDAHADRKRR</sequence>
<comment type="caution">
    <text evidence="1">The sequence shown here is derived from an EMBL/GenBank/DDBJ whole genome shotgun (WGS) entry which is preliminary data.</text>
</comment>
<reference evidence="1 2" key="1">
    <citation type="submission" date="2024-06" db="EMBL/GenBank/DDBJ databases">
        <title>Genomics of switchgrass bacterial isolates.</title>
        <authorList>
            <person name="Shade A."/>
        </authorList>
    </citation>
    <scope>NUCLEOTIDE SEQUENCE [LARGE SCALE GENOMIC DNA]</scope>
    <source>
        <strain evidence="1 2">PvP084</strain>
    </source>
</reference>
<protein>
    <recommendedName>
        <fullName evidence="3">Transposase</fullName>
    </recommendedName>
</protein>
<organism evidence="1 2">
    <name type="scientific">Methylobacterium radiotolerans</name>
    <dbReference type="NCBI Taxonomy" id="31998"/>
    <lineage>
        <taxon>Bacteria</taxon>
        <taxon>Pseudomonadati</taxon>
        <taxon>Pseudomonadota</taxon>
        <taxon>Alphaproteobacteria</taxon>
        <taxon>Hyphomicrobiales</taxon>
        <taxon>Methylobacteriaceae</taxon>
        <taxon>Methylobacterium</taxon>
    </lineage>
</organism>
<keyword evidence="2" id="KW-1185">Reference proteome</keyword>
<dbReference type="RefSeq" id="WP_245337776.1">
    <property type="nucleotide sequence ID" value="NZ_JAZBNP010000001.1"/>
</dbReference>
<dbReference type="Proteomes" id="UP001549119">
    <property type="component" value="Unassembled WGS sequence"/>
</dbReference>
<evidence type="ECO:0000313" key="1">
    <source>
        <dbReference type="EMBL" id="MET3866203.1"/>
    </source>
</evidence>
<name>A0ABV2NI63_9HYPH</name>